<dbReference type="InterPro" id="IPR011006">
    <property type="entry name" value="CheY-like_superfamily"/>
</dbReference>
<dbReference type="InterPro" id="IPR001789">
    <property type="entry name" value="Sig_transdc_resp-reg_receiver"/>
</dbReference>
<dbReference type="Gene3D" id="3.40.50.2300">
    <property type="match status" value="1"/>
</dbReference>
<reference evidence="4 5" key="1">
    <citation type="submission" date="2023-09" db="EMBL/GenBank/DDBJ databases">
        <title>Novel taxa isolated from Blanes Bay.</title>
        <authorList>
            <person name="Rey-Velasco X."/>
            <person name="Lucena T."/>
        </authorList>
    </citation>
    <scope>NUCLEOTIDE SEQUENCE [LARGE SCALE GENOMIC DNA]</scope>
    <source>
        <strain evidence="4 5">S356</strain>
    </source>
</reference>
<gene>
    <name evidence="4" type="ORF">RQM59_04365</name>
</gene>
<dbReference type="Pfam" id="PF04397">
    <property type="entry name" value="LytTR"/>
    <property type="match status" value="1"/>
</dbReference>
<sequence>MSPITCLIVDDESLAQDLIENHLSKIPNMQVVGKLHTAVECIGFLANNEVDLLFLDVEMPDLTGLELLKALKDPPITILITAYSEYALDSYDHNVVDYLLKPVKFDRFVRAIAKANNLLKVDVSVKNTVLESSHPIPSAEQDYIFVKSNYKAIKVRFSEIVYVESAQKYVKFHLANESIMSLMSLTSLEGILPENTFFRSQKSFIVNLNEIKEISGNQLLMSNGSKISVSKNSKPALLDRIDQNKLL</sequence>
<dbReference type="SMART" id="SM00448">
    <property type="entry name" value="REC"/>
    <property type="match status" value="1"/>
</dbReference>
<feature type="domain" description="Response regulatory" evidence="2">
    <location>
        <begin position="5"/>
        <end position="116"/>
    </location>
</feature>
<keyword evidence="5" id="KW-1185">Reference proteome</keyword>
<dbReference type="SMART" id="SM00850">
    <property type="entry name" value="LytTR"/>
    <property type="match status" value="1"/>
</dbReference>
<comment type="caution">
    <text evidence="4">The sequence shown here is derived from an EMBL/GenBank/DDBJ whole genome shotgun (WGS) entry which is preliminary data.</text>
</comment>
<evidence type="ECO:0000256" key="1">
    <source>
        <dbReference type="PROSITE-ProRule" id="PRU00169"/>
    </source>
</evidence>
<dbReference type="PROSITE" id="PS50110">
    <property type="entry name" value="RESPONSE_REGULATORY"/>
    <property type="match status" value="1"/>
</dbReference>
<evidence type="ECO:0000313" key="4">
    <source>
        <dbReference type="EMBL" id="MDT7831599.1"/>
    </source>
</evidence>
<evidence type="ECO:0000313" key="5">
    <source>
        <dbReference type="Proteomes" id="UP001257277"/>
    </source>
</evidence>
<dbReference type="SUPFAM" id="SSF52172">
    <property type="entry name" value="CheY-like"/>
    <property type="match status" value="1"/>
</dbReference>
<dbReference type="InterPro" id="IPR007492">
    <property type="entry name" value="LytTR_DNA-bd_dom"/>
</dbReference>
<keyword evidence="1" id="KW-0597">Phosphoprotein</keyword>
<name>A0ABU3LCZ7_9FLAO</name>
<feature type="domain" description="HTH LytTR-type" evidence="3">
    <location>
        <begin position="144"/>
        <end position="243"/>
    </location>
</feature>
<proteinExistence type="predicted"/>
<protein>
    <submittedName>
        <fullName evidence="4">LytTR family DNA-binding domain-containing protein</fullName>
    </submittedName>
</protein>
<accession>A0ABU3LCZ7</accession>
<dbReference type="GO" id="GO:0003677">
    <property type="term" value="F:DNA binding"/>
    <property type="evidence" value="ECO:0007669"/>
    <property type="project" value="UniProtKB-KW"/>
</dbReference>
<dbReference type="PANTHER" id="PTHR37299:SF1">
    <property type="entry name" value="STAGE 0 SPORULATION PROTEIN A HOMOLOG"/>
    <property type="match status" value="1"/>
</dbReference>
<dbReference type="RefSeq" id="WP_349240859.1">
    <property type="nucleotide sequence ID" value="NZ_JAVTTO010000002.1"/>
</dbReference>
<feature type="modified residue" description="4-aspartylphosphate" evidence="1">
    <location>
        <position position="56"/>
    </location>
</feature>
<evidence type="ECO:0000259" key="2">
    <source>
        <dbReference type="PROSITE" id="PS50110"/>
    </source>
</evidence>
<dbReference type="InterPro" id="IPR046947">
    <property type="entry name" value="LytR-like"/>
</dbReference>
<dbReference type="Gene3D" id="2.40.50.1020">
    <property type="entry name" value="LytTr DNA-binding domain"/>
    <property type="match status" value="1"/>
</dbReference>
<keyword evidence="4" id="KW-0238">DNA-binding</keyword>
<dbReference type="Pfam" id="PF00072">
    <property type="entry name" value="Response_reg"/>
    <property type="match status" value="1"/>
</dbReference>
<evidence type="ECO:0000259" key="3">
    <source>
        <dbReference type="PROSITE" id="PS50930"/>
    </source>
</evidence>
<dbReference type="PANTHER" id="PTHR37299">
    <property type="entry name" value="TRANSCRIPTIONAL REGULATOR-RELATED"/>
    <property type="match status" value="1"/>
</dbReference>
<organism evidence="4 5">
    <name type="scientific">Asprobacillus argus</name>
    <dbReference type="NCBI Taxonomy" id="3076534"/>
    <lineage>
        <taxon>Bacteria</taxon>
        <taxon>Pseudomonadati</taxon>
        <taxon>Bacteroidota</taxon>
        <taxon>Flavobacteriia</taxon>
        <taxon>Flavobacteriales</taxon>
        <taxon>Flavobacteriaceae</taxon>
        <taxon>Asprobacillus</taxon>
    </lineage>
</organism>
<dbReference type="PROSITE" id="PS50930">
    <property type="entry name" value="HTH_LYTTR"/>
    <property type="match status" value="1"/>
</dbReference>
<dbReference type="Proteomes" id="UP001257277">
    <property type="component" value="Unassembled WGS sequence"/>
</dbReference>
<dbReference type="EMBL" id="JAVTTO010000002">
    <property type="protein sequence ID" value="MDT7831599.1"/>
    <property type="molecule type" value="Genomic_DNA"/>
</dbReference>